<evidence type="ECO:0000256" key="1">
    <source>
        <dbReference type="SAM" id="Phobius"/>
    </source>
</evidence>
<dbReference type="RefSeq" id="WP_253774900.1">
    <property type="nucleotide sequence ID" value="NZ_JAMTCK010000011.1"/>
</dbReference>
<feature type="transmembrane region" description="Helical" evidence="1">
    <location>
        <begin position="115"/>
        <end position="136"/>
    </location>
</feature>
<protein>
    <submittedName>
        <fullName evidence="2">Cytochrome C biogenesis protein transmembrane region</fullName>
    </submittedName>
</protein>
<gene>
    <name evidence="2" type="ORF">LX83_004611</name>
</gene>
<dbReference type="EMBL" id="JAMTCK010000011">
    <property type="protein sequence ID" value="MCP2167738.1"/>
    <property type="molecule type" value="Genomic_DNA"/>
</dbReference>
<dbReference type="AlphaFoldDB" id="A0AAE3KML2"/>
<reference evidence="2" key="1">
    <citation type="submission" date="2022-06" db="EMBL/GenBank/DDBJ databases">
        <title>Genomic Encyclopedia of Archaeal and Bacterial Type Strains, Phase II (KMG-II): from individual species to whole genera.</title>
        <authorList>
            <person name="Goeker M."/>
        </authorList>
    </citation>
    <scope>NUCLEOTIDE SEQUENCE</scope>
    <source>
        <strain evidence="2">DSM 43935</strain>
    </source>
</reference>
<organism evidence="2 3">
    <name type="scientific">Goodfellowiella coeruleoviolacea</name>
    <dbReference type="NCBI Taxonomy" id="334858"/>
    <lineage>
        <taxon>Bacteria</taxon>
        <taxon>Bacillati</taxon>
        <taxon>Actinomycetota</taxon>
        <taxon>Actinomycetes</taxon>
        <taxon>Pseudonocardiales</taxon>
        <taxon>Pseudonocardiaceae</taxon>
        <taxon>Goodfellowiella</taxon>
    </lineage>
</organism>
<evidence type="ECO:0000313" key="2">
    <source>
        <dbReference type="EMBL" id="MCP2167738.1"/>
    </source>
</evidence>
<name>A0AAE3KML2_9PSEU</name>
<proteinExistence type="predicted"/>
<keyword evidence="1" id="KW-1133">Transmembrane helix</keyword>
<evidence type="ECO:0000313" key="3">
    <source>
        <dbReference type="Proteomes" id="UP001206128"/>
    </source>
</evidence>
<feature type="transmembrane region" description="Helical" evidence="1">
    <location>
        <begin position="193"/>
        <end position="210"/>
    </location>
</feature>
<feature type="transmembrane region" description="Helical" evidence="1">
    <location>
        <begin position="156"/>
        <end position="181"/>
    </location>
</feature>
<keyword evidence="3" id="KW-1185">Reference proteome</keyword>
<comment type="caution">
    <text evidence="2">The sequence shown here is derived from an EMBL/GenBank/DDBJ whole genome shotgun (WGS) entry which is preliminary data.</text>
</comment>
<feature type="transmembrane region" description="Helical" evidence="1">
    <location>
        <begin position="230"/>
        <end position="254"/>
    </location>
</feature>
<keyword evidence="1" id="KW-0472">Membrane</keyword>
<feature type="transmembrane region" description="Helical" evidence="1">
    <location>
        <begin position="62"/>
        <end position="95"/>
    </location>
</feature>
<feature type="transmembrane region" description="Helical" evidence="1">
    <location>
        <begin position="274"/>
        <end position="292"/>
    </location>
</feature>
<accession>A0AAE3KML2</accession>
<dbReference type="Proteomes" id="UP001206128">
    <property type="component" value="Unassembled WGS sequence"/>
</dbReference>
<sequence length="312" mass="32544">MSTSTQHFRSAPRLRPRRPWLVVGLSALVGFLLTVVWSAEFVDSTIGGTVADTLLGHDAASTPIAGVGAGVLFAFVSGLAGTFTACNIAAFGAMAPVAADHGSTVDRVRQVLRGLGLLCAGMLPVSAAYGVVVALVGTSMPQFQTTAAAGQLAPRLVQAMVVFGAVGLVMLYLGLAAAGIVPDPLARLARRRPGAPLVLLGALIGVFLIGRPFPLFRVMFRDAAESGDVLYGAAAFVLQSLGNVVLIAVGLLAVTLLAGERLGRWLAADPRRRAALTAAALVAAGVFLVLYWDVRILERRELIPWYPIAPWV</sequence>
<keyword evidence="1 2" id="KW-0812">Transmembrane</keyword>